<dbReference type="Proteomes" id="UP001595443">
    <property type="component" value="Unassembled WGS sequence"/>
</dbReference>
<gene>
    <name evidence="1" type="ORF">ACFOES_20625</name>
</gene>
<protein>
    <recommendedName>
        <fullName evidence="3">Flagellar protein FliL</fullName>
    </recommendedName>
</protein>
<accession>A0ABV7AMN9</accession>
<keyword evidence="2" id="KW-1185">Reference proteome</keyword>
<organism evidence="1 2">
    <name type="scientific">Acidimangrovimonas pyrenivorans</name>
    <dbReference type="NCBI Taxonomy" id="2030798"/>
    <lineage>
        <taxon>Bacteria</taxon>
        <taxon>Pseudomonadati</taxon>
        <taxon>Pseudomonadota</taxon>
        <taxon>Alphaproteobacteria</taxon>
        <taxon>Rhodobacterales</taxon>
        <taxon>Paracoccaceae</taxon>
        <taxon>Acidimangrovimonas</taxon>
    </lineage>
</organism>
<evidence type="ECO:0008006" key="3">
    <source>
        <dbReference type="Google" id="ProtNLM"/>
    </source>
</evidence>
<comment type="caution">
    <text evidence="1">The sequence shown here is derived from an EMBL/GenBank/DDBJ whole genome shotgun (WGS) entry which is preliminary data.</text>
</comment>
<reference evidence="2" key="1">
    <citation type="journal article" date="2019" name="Int. J. Syst. Evol. Microbiol.">
        <title>The Global Catalogue of Microorganisms (GCM) 10K type strain sequencing project: providing services to taxonomists for standard genome sequencing and annotation.</title>
        <authorList>
            <consortium name="The Broad Institute Genomics Platform"/>
            <consortium name="The Broad Institute Genome Sequencing Center for Infectious Disease"/>
            <person name="Wu L."/>
            <person name="Ma J."/>
        </authorList>
    </citation>
    <scope>NUCLEOTIDE SEQUENCE [LARGE SCALE GENOMIC DNA]</scope>
    <source>
        <strain evidence="2">KCTC 62192</strain>
    </source>
</reference>
<evidence type="ECO:0000313" key="1">
    <source>
        <dbReference type="EMBL" id="MFC2970509.1"/>
    </source>
</evidence>
<name>A0ABV7AMN9_9RHOB</name>
<sequence>MLKPLALLLGLPLICGGVGYGAGLFLSPDPVAQAKAAEAAQAPETIPLGRVVVQIYKARQVTYLATDLAVTVKGRANAIALASPATTTALRDRALTVLTDAAQTPLLHEDKIDKDRLAELLRIGLVKQFPRVEKVEVRAAATTDSPRS</sequence>
<proteinExistence type="predicted"/>
<dbReference type="RefSeq" id="WP_377835536.1">
    <property type="nucleotide sequence ID" value="NZ_JBHRSK010000026.1"/>
</dbReference>
<evidence type="ECO:0000313" key="2">
    <source>
        <dbReference type="Proteomes" id="UP001595443"/>
    </source>
</evidence>
<dbReference type="EMBL" id="JBHRSK010000026">
    <property type="protein sequence ID" value="MFC2970509.1"/>
    <property type="molecule type" value="Genomic_DNA"/>
</dbReference>